<reference evidence="1" key="1">
    <citation type="submission" date="2018-01" db="EMBL/GenBank/DDBJ databases">
        <title>An insight into the sialome of Amazonian anophelines.</title>
        <authorList>
            <person name="Ribeiro J.M."/>
            <person name="Scarpassa V."/>
            <person name="Calvo E."/>
        </authorList>
    </citation>
    <scope>NUCLEOTIDE SEQUENCE</scope>
</reference>
<proteinExistence type="predicted"/>
<sequence>MRIRVKAAAIFMLFCSRHCSISSRLASRKSSSFSGTVSGSRLTNFRKYISYSSNQTRVVSSTSVGKLS</sequence>
<evidence type="ECO:0000313" key="1">
    <source>
        <dbReference type="EMBL" id="MBW77969.1"/>
    </source>
</evidence>
<organism evidence="1">
    <name type="scientific">Anopheles darlingi</name>
    <name type="common">Mosquito</name>
    <dbReference type="NCBI Taxonomy" id="43151"/>
    <lineage>
        <taxon>Eukaryota</taxon>
        <taxon>Metazoa</taxon>
        <taxon>Ecdysozoa</taxon>
        <taxon>Arthropoda</taxon>
        <taxon>Hexapoda</taxon>
        <taxon>Insecta</taxon>
        <taxon>Pterygota</taxon>
        <taxon>Neoptera</taxon>
        <taxon>Endopterygota</taxon>
        <taxon>Diptera</taxon>
        <taxon>Nematocera</taxon>
        <taxon>Culicoidea</taxon>
        <taxon>Culicidae</taxon>
        <taxon>Anophelinae</taxon>
        <taxon>Anopheles</taxon>
    </lineage>
</organism>
<name>A0A2M4DKA2_ANODA</name>
<dbReference type="AlphaFoldDB" id="A0A2M4DKA2"/>
<accession>A0A2M4DKA2</accession>
<protein>
    <submittedName>
        <fullName evidence="1">Putative secreted protein</fullName>
    </submittedName>
</protein>
<dbReference type="EMBL" id="GGFL01013791">
    <property type="protein sequence ID" value="MBW77969.1"/>
    <property type="molecule type" value="Transcribed_RNA"/>
</dbReference>